<dbReference type="Gene3D" id="3.40.30.10">
    <property type="entry name" value="Glutaredoxin"/>
    <property type="match status" value="1"/>
</dbReference>
<dbReference type="Pfam" id="PF14977">
    <property type="entry name" value="FAM194"/>
    <property type="match status" value="1"/>
</dbReference>
<evidence type="ECO:0000313" key="3">
    <source>
        <dbReference type="Proteomes" id="UP000789595"/>
    </source>
</evidence>
<evidence type="ECO:0000259" key="1">
    <source>
        <dbReference type="Pfam" id="PF14977"/>
    </source>
</evidence>
<feature type="domain" description="FAM194 C-terminal" evidence="1">
    <location>
        <begin position="9"/>
        <end position="141"/>
    </location>
</feature>
<dbReference type="SUPFAM" id="SSF52833">
    <property type="entry name" value="Thioredoxin-like"/>
    <property type="match status" value="1"/>
</dbReference>
<dbReference type="Proteomes" id="UP000789595">
    <property type="component" value="Unassembled WGS sequence"/>
</dbReference>
<evidence type="ECO:0000313" key="2">
    <source>
        <dbReference type="EMBL" id="CAH0375724.1"/>
    </source>
</evidence>
<protein>
    <recommendedName>
        <fullName evidence="1">FAM194 C-terminal domain-containing protein</fullName>
    </recommendedName>
</protein>
<dbReference type="AlphaFoldDB" id="A0A8J2SYX1"/>
<accession>A0A8J2SYX1</accession>
<organism evidence="2 3">
    <name type="scientific">Pelagomonas calceolata</name>
    <dbReference type="NCBI Taxonomy" id="35677"/>
    <lineage>
        <taxon>Eukaryota</taxon>
        <taxon>Sar</taxon>
        <taxon>Stramenopiles</taxon>
        <taxon>Ochrophyta</taxon>
        <taxon>Pelagophyceae</taxon>
        <taxon>Pelagomonadales</taxon>
        <taxon>Pelagomonadaceae</taxon>
        <taxon>Pelagomonas</taxon>
    </lineage>
</organism>
<gene>
    <name evidence="2" type="ORF">PECAL_5P02630</name>
</gene>
<dbReference type="InterPro" id="IPR036249">
    <property type="entry name" value="Thioredoxin-like_sf"/>
</dbReference>
<comment type="caution">
    <text evidence="2">The sequence shown here is derived from an EMBL/GenBank/DDBJ whole genome shotgun (WGS) entry which is preliminary data.</text>
</comment>
<keyword evidence="3" id="KW-1185">Reference proteome</keyword>
<sequence length="679" mass="74063">MGAPRLVFDEQGRGMAYYASGRVAACCTAKTSYSSCFYFYRDDKKNTPLCTIDDKMCGFADAKDGSRFVLSKKGGIWSDGDGTIRREWTWGEGSKPPLVTLKLSNELTLEFADRETCEVRLRFANCSRDFDVSLKVKRKGSYLDTATRGLKGALDPQIDRVSLSQRVAEVGLKSQALKNTLHPKSGVLTNAGTRSIVAALEAGFDTYDETHNPGAVFRGRQAFQNSVAMTRSEVPRIALTGDETGPVVGLGDTIYSSSKCEPSSTLSLVGLELAHELERMNPKLKRSQMIRGASGRYDEVIPVYGGVPTARNPSGKFESGRMALPRIEPADLESYVGSKGDQLVCVLCTRFDDPVCCKAEAVAEACRGEVVRGEVRDASKYDLVKVEMAASRRIADRYGVYALPAFLMFYKGSLVYAGQLGGEKIRVASEFKPYKMLYVEPTFSDMIWGEKLLRKLRFSWDLCSSASEAQNLKTVAERASIEKGERKAAYDVVLVADSLAVSDAGPLQRLFKQGDGDALVVGLAALKGPEGALALSKARFNSKKQGLTKDVEAVLPSHVASICDMAMTKPLKGGALEDLLEVLGDRRQKLADSDGAPSQDLDYRGLTTKSLMRKCYSALQAGQSGRTIADPSKQKKRKKIPLAPSYPVTKKWTFPAPPLDQKIEPLIDLTFPVAGHTTL</sequence>
<dbReference type="EMBL" id="CAKKNE010000005">
    <property type="protein sequence ID" value="CAH0375724.1"/>
    <property type="molecule type" value="Genomic_DNA"/>
</dbReference>
<name>A0A8J2SYX1_9STRA</name>
<dbReference type="OrthoDB" id="2121326at2759"/>
<reference evidence="2" key="1">
    <citation type="submission" date="2021-11" db="EMBL/GenBank/DDBJ databases">
        <authorList>
            <consortium name="Genoscope - CEA"/>
            <person name="William W."/>
        </authorList>
    </citation>
    <scope>NUCLEOTIDE SEQUENCE</scope>
</reference>
<proteinExistence type="predicted"/>
<dbReference type="InterPro" id="IPR029281">
    <property type="entry name" value="FAM194_C"/>
</dbReference>